<keyword evidence="9" id="KW-0813">Transport</keyword>
<evidence type="ECO:0000256" key="1">
    <source>
        <dbReference type="ARBA" id="ARBA00004434"/>
    </source>
</evidence>
<gene>
    <name evidence="11" type="ORF">SELMODRAFT_111521</name>
    <name evidence="10" type="ORF">SELMODRAFT_122297</name>
</gene>
<dbReference type="STRING" id="88036.D8S8M6"/>
<comment type="similarity">
    <text evidence="2 9">Belongs to the TIM21 family.</text>
</comment>
<dbReference type="FunCoup" id="D8S8M6">
    <property type="interactions" value="3599"/>
</dbReference>
<comment type="subcellular location">
    <subcellularLocation>
        <location evidence="1 9">Mitochondrion inner membrane</location>
        <topology evidence="1 9">Single-pass membrane protein</topology>
    </subcellularLocation>
</comment>
<keyword evidence="12" id="KW-1185">Reference proteome</keyword>
<dbReference type="HOGENOM" id="CLU_069478_2_1_1"/>
<evidence type="ECO:0000256" key="3">
    <source>
        <dbReference type="ARBA" id="ARBA00022692"/>
    </source>
</evidence>
<keyword evidence="6 9" id="KW-1133">Transmembrane helix</keyword>
<comment type="subunit">
    <text evidence="9">Component of the TIM23 complex.</text>
</comment>
<dbReference type="InterPro" id="IPR038552">
    <property type="entry name" value="Tim21_IMS_sf"/>
</dbReference>
<feature type="transmembrane region" description="Helical" evidence="9">
    <location>
        <begin position="22"/>
        <end position="43"/>
    </location>
</feature>
<dbReference type="eggNOG" id="KOG4836">
    <property type="taxonomic scope" value="Eukaryota"/>
</dbReference>
<dbReference type="Gramene" id="EFJ13573">
    <property type="protein sequence ID" value="EFJ13573"/>
    <property type="gene ID" value="SELMODRAFT_122297"/>
</dbReference>
<evidence type="ECO:0000256" key="7">
    <source>
        <dbReference type="ARBA" id="ARBA00023128"/>
    </source>
</evidence>
<keyword evidence="3 9" id="KW-0812">Transmembrane</keyword>
<keyword evidence="8 9" id="KW-0472">Membrane</keyword>
<evidence type="ECO:0000313" key="12">
    <source>
        <dbReference type="Proteomes" id="UP000001514"/>
    </source>
</evidence>
<dbReference type="PANTHER" id="PTHR13032:SF6">
    <property type="entry name" value="MITOCHONDRIAL IMPORT INNER MEMBRANE TRANSLOCASE SUBUNIT TIM21"/>
    <property type="match status" value="1"/>
</dbReference>
<proteinExistence type="inferred from homology"/>
<organism evidence="12">
    <name type="scientific">Selaginella moellendorffii</name>
    <name type="common">Spikemoss</name>
    <dbReference type="NCBI Taxonomy" id="88036"/>
    <lineage>
        <taxon>Eukaryota</taxon>
        <taxon>Viridiplantae</taxon>
        <taxon>Streptophyta</taxon>
        <taxon>Embryophyta</taxon>
        <taxon>Tracheophyta</taxon>
        <taxon>Lycopodiopsida</taxon>
        <taxon>Selaginellales</taxon>
        <taxon>Selaginellaceae</taxon>
        <taxon>Selaginella</taxon>
    </lineage>
</organism>
<dbReference type="InParanoid" id="D8S8M6"/>
<accession>D8S8M6</accession>
<evidence type="ECO:0000313" key="11">
    <source>
        <dbReference type="EMBL" id="EFJ19182.1"/>
    </source>
</evidence>
<dbReference type="AlphaFoldDB" id="D8S8M6"/>
<dbReference type="KEGG" id="smo:SELMODRAFT_111521"/>
<keyword evidence="9" id="KW-0653">Protein transport</keyword>
<keyword evidence="4 9" id="KW-0999">Mitochondrion inner membrane</keyword>
<dbReference type="Pfam" id="PF08294">
    <property type="entry name" value="TIM21"/>
    <property type="match status" value="1"/>
</dbReference>
<evidence type="ECO:0000256" key="6">
    <source>
        <dbReference type="ARBA" id="ARBA00022989"/>
    </source>
</evidence>
<evidence type="ECO:0000256" key="5">
    <source>
        <dbReference type="ARBA" id="ARBA00022946"/>
    </source>
</evidence>
<feature type="non-terminal residue" evidence="11">
    <location>
        <position position="1"/>
    </location>
</feature>
<dbReference type="KEGG" id="smo:SELMODRAFT_122297"/>
<sequence length="161" mass="18171">EDPFDSITDKIPERPVTVAEGASYGLIILAGLAVAAAAAYAVFKELVFQPKEYKIFGKALDRVQHDSQVTLRIGTPVTGYGQESRHRAARQRISNRVWKDEDGVERIEIMFFIRGPQGSGKVYTEMFKDKLDRTWKFTYLIVDVFAPTPARIMLESYVPAL</sequence>
<evidence type="ECO:0000256" key="4">
    <source>
        <dbReference type="ARBA" id="ARBA00022792"/>
    </source>
</evidence>
<evidence type="ECO:0000256" key="9">
    <source>
        <dbReference type="RuleBase" id="RU367142"/>
    </source>
</evidence>
<evidence type="ECO:0000313" key="10">
    <source>
        <dbReference type="EMBL" id="EFJ13573.1"/>
    </source>
</evidence>
<keyword evidence="9" id="KW-0811">Translocation</keyword>
<dbReference type="OrthoDB" id="436405at2759"/>
<dbReference type="Proteomes" id="UP000001514">
    <property type="component" value="Unassembled WGS sequence"/>
</dbReference>
<dbReference type="GO" id="GO:0005744">
    <property type="term" value="C:TIM23 mitochondrial import inner membrane translocase complex"/>
    <property type="evidence" value="ECO:0000318"/>
    <property type="project" value="GO_Central"/>
</dbReference>
<dbReference type="GO" id="GO:0030150">
    <property type="term" value="P:protein import into mitochondrial matrix"/>
    <property type="evidence" value="ECO:0000318"/>
    <property type="project" value="GO_Central"/>
</dbReference>
<evidence type="ECO:0000256" key="2">
    <source>
        <dbReference type="ARBA" id="ARBA00010867"/>
    </source>
</evidence>
<dbReference type="Gramene" id="EFJ19182">
    <property type="protein sequence ID" value="EFJ19182"/>
    <property type="gene ID" value="SELMODRAFT_111521"/>
</dbReference>
<keyword evidence="5" id="KW-0809">Transit peptide</keyword>
<dbReference type="Gene3D" id="3.10.450.320">
    <property type="entry name" value="Mitochondrial import inner membrane translocase subunit Tim21"/>
    <property type="match status" value="1"/>
</dbReference>
<reference evidence="11 12" key="1">
    <citation type="journal article" date="2011" name="Science">
        <title>The Selaginella genome identifies genetic changes associated with the evolution of vascular plants.</title>
        <authorList>
            <person name="Banks J.A."/>
            <person name="Nishiyama T."/>
            <person name="Hasebe M."/>
            <person name="Bowman J.L."/>
            <person name="Gribskov M."/>
            <person name="dePamphilis C."/>
            <person name="Albert V.A."/>
            <person name="Aono N."/>
            <person name="Aoyama T."/>
            <person name="Ambrose B.A."/>
            <person name="Ashton N.W."/>
            <person name="Axtell M.J."/>
            <person name="Barker E."/>
            <person name="Barker M.S."/>
            <person name="Bennetzen J.L."/>
            <person name="Bonawitz N.D."/>
            <person name="Chapple C."/>
            <person name="Cheng C."/>
            <person name="Correa L.G."/>
            <person name="Dacre M."/>
            <person name="DeBarry J."/>
            <person name="Dreyer I."/>
            <person name="Elias M."/>
            <person name="Engstrom E.M."/>
            <person name="Estelle M."/>
            <person name="Feng L."/>
            <person name="Finet C."/>
            <person name="Floyd S.K."/>
            <person name="Frommer W.B."/>
            <person name="Fujita T."/>
            <person name="Gramzow L."/>
            <person name="Gutensohn M."/>
            <person name="Harholt J."/>
            <person name="Hattori M."/>
            <person name="Heyl A."/>
            <person name="Hirai T."/>
            <person name="Hiwatashi Y."/>
            <person name="Ishikawa M."/>
            <person name="Iwata M."/>
            <person name="Karol K.G."/>
            <person name="Koehler B."/>
            <person name="Kolukisaoglu U."/>
            <person name="Kubo M."/>
            <person name="Kurata T."/>
            <person name="Lalonde S."/>
            <person name="Li K."/>
            <person name="Li Y."/>
            <person name="Litt A."/>
            <person name="Lyons E."/>
            <person name="Manning G."/>
            <person name="Maruyama T."/>
            <person name="Michael T.P."/>
            <person name="Mikami K."/>
            <person name="Miyazaki S."/>
            <person name="Morinaga S."/>
            <person name="Murata T."/>
            <person name="Mueller-Roeber B."/>
            <person name="Nelson D.R."/>
            <person name="Obara M."/>
            <person name="Oguri Y."/>
            <person name="Olmstead R.G."/>
            <person name="Onodera N."/>
            <person name="Petersen B.L."/>
            <person name="Pils B."/>
            <person name="Prigge M."/>
            <person name="Rensing S.A."/>
            <person name="Riano-Pachon D.M."/>
            <person name="Roberts A.W."/>
            <person name="Sato Y."/>
            <person name="Scheller H.V."/>
            <person name="Schulz B."/>
            <person name="Schulz C."/>
            <person name="Shakirov E.V."/>
            <person name="Shibagaki N."/>
            <person name="Shinohara N."/>
            <person name="Shippen D.E."/>
            <person name="Soerensen I."/>
            <person name="Sotooka R."/>
            <person name="Sugimoto N."/>
            <person name="Sugita M."/>
            <person name="Sumikawa N."/>
            <person name="Tanurdzic M."/>
            <person name="Theissen G."/>
            <person name="Ulvskov P."/>
            <person name="Wakazuki S."/>
            <person name="Weng J.K."/>
            <person name="Willats W.W."/>
            <person name="Wipf D."/>
            <person name="Wolf P.G."/>
            <person name="Yang L."/>
            <person name="Zimmer A.D."/>
            <person name="Zhu Q."/>
            <person name="Mitros T."/>
            <person name="Hellsten U."/>
            <person name="Loque D."/>
            <person name="Otillar R."/>
            <person name="Salamov A."/>
            <person name="Schmutz J."/>
            <person name="Shapiro H."/>
            <person name="Lindquist E."/>
            <person name="Lucas S."/>
            <person name="Rokhsar D."/>
            <person name="Grigoriev I.V."/>
        </authorList>
    </citation>
    <scope>NUCLEOTIDE SEQUENCE [LARGE SCALE GENOMIC DNA]</scope>
</reference>
<dbReference type="OMA" id="MAYTQIL"/>
<dbReference type="EMBL" id="GL377632">
    <property type="protein sequence ID" value="EFJ13573.1"/>
    <property type="molecule type" value="Genomic_DNA"/>
</dbReference>
<dbReference type="InterPro" id="IPR013261">
    <property type="entry name" value="Tim21"/>
</dbReference>
<dbReference type="FunFam" id="3.10.450.320:FF:000002">
    <property type="entry name" value="Mitochondrial import inner membrane translocase subunit tim21"/>
    <property type="match status" value="1"/>
</dbReference>
<keyword evidence="7 9" id="KW-0496">Mitochondrion</keyword>
<dbReference type="EMBL" id="GL377607">
    <property type="protein sequence ID" value="EFJ19182.1"/>
    <property type="molecule type" value="Genomic_DNA"/>
</dbReference>
<comment type="function">
    <text evidence="9">Essential component of the TIM23 complex, a complex that mediates the translocation of transit peptide-containing proteins across the mitochondrial inner membrane.</text>
</comment>
<dbReference type="PANTHER" id="PTHR13032">
    <property type="entry name" value="MITOCHONDRIAL IMPORT INNER MEMBRANE TRANSLOCASE SUBUNIT TIM21"/>
    <property type="match status" value="1"/>
</dbReference>
<name>D8S8M6_SELML</name>
<evidence type="ECO:0000256" key="8">
    <source>
        <dbReference type="ARBA" id="ARBA00023136"/>
    </source>
</evidence>
<protein>
    <recommendedName>
        <fullName evidence="9">Mitochondrial import inner membrane translocase subunit Tim21</fullName>
    </recommendedName>
</protein>